<sequence>MYQRWISKDMIRYENIMILEICQCTVIFQLAYSSIIWRTQQGVSGGDRVTRSSLQDDGRLYTFEQSEYTTVYAVYSKKILLVPRRFLCPHLAEPHNFLMFWIFKIQYRIPLCCTLDAMWITITYYYMSVKFESNDMVGETGGLCFNGLNTPKEELMRNFVINLQLFRLDHKNFIDTSKKNQKFQSIYDFYFLNNNKYLKSFEAKPLFNAVLKIYGEPCTKFSKLSYKRKNFMIFQPQNYLQIFAILTYFKPCIKFSRFSGQPKNFYRYLKKKYLEKLKISIFKKSQKYKHFVKISIFELQPYKKTICRKLVLRKNSRFSVIFFFVFLDFFENCWKMLTFTSIMHQEYSLLHRKPPHRFRTIIYLRRRRFIAYNRQFKTIQNIAQNTFEVARNLETKSAPYLRDNCSLIQDFKSIMNCNQK</sequence>
<gene>
    <name evidence="1" type="ORF">AGLY_008785</name>
</gene>
<comment type="caution">
    <text evidence="1">The sequence shown here is derived from an EMBL/GenBank/DDBJ whole genome shotgun (WGS) entry which is preliminary data.</text>
</comment>
<proteinExistence type="predicted"/>
<organism evidence="1 2">
    <name type="scientific">Aphis glycines</name>
    <name type="common">Soybean aphid</name>
    <dbReference type="NCBI Taxonomy" id="307491"/>
    <lineage>
        <taxon>Eukaryota</taxon>
        <taxon>Metazoa</taxon>
        <taxon>Ecdysozoa</taxon>
        <taxon>Arthropoda</taxon>
        <taxon>Hexapoda</taxon>
        <taxon>Insecta</taxon>
        <taxon>Pterygota</taxon>
        <taxon>Neoptera</taxon>
        <taxon>Paraneoptera</taxon>
        <taxon>Hemiptera</taxon>
        <taxon>Sternorrhyncha</taxon>
        <taxon>Aphidomorpha</taxon>
        <taxon>Aphidoidea</taxon>
        <taxon>Aphididae</taxon>
        <taxon>Aphidini</taxon>
        <taxon>Aphis</taxon>
        <taxon>Aphis</taxon>
    </lineage>
</organism>
<dbReference type="Proteomes" id="UP000475862">
    <property type="component" value="Unassembled WGS sequence"/>
</dbReference>
<keyword evidence="2" id="KW-1185">Reference proteome</keyword>
<evidence type="ECO:0000313" key="1">
    <source>
        <dbReference type="EMBL" id="KAE9534049.1"/>
    </source>
</evidence>
<dbReference type="OrthoDB" id="10254663at2759"/>
<dbReference type="AlphaFoldDB" id="A0A6G0TJQ9"/>
<name>A0A6G0TJQ9_APHGL</name>
<protein>
    <submittedName>
        <fullName evidence="1">Uncharacterized protein</fullName>
    </submittedName>
</protein>
<evidence type="ECO:0000313" key="2">
    <source>
        <dbReference type="Proteomes" id="UP000475862"/>
    </source>
</evidence>
<accession>A0A6G0TJQ9</accession>
<dbReference type="EMBL" id="VYZN01000030">
    <property type="protein sequence ID" value="KAE9534049.1"/>
    <property type="molecule type" value="Genomic_DNA"/>
</dbReference>
<reference evidence="1 2" key="1">
    <citation type="submission" date="2019-08" db="EMBL/GenBank/DDBJ databases">
        <title>The genome of the soybean aphid Biotype 1, its phylome, world population structure and adaptation to the North American continent.</title>
        <authorList>
            <person name="Giordano R."/>
            <person name="Donthu R.K."/>
            <person name="Hernandez A.G."/>
            <person name="Wright C.L."/>
            <person name="Zimin A.V."/>
        </authorList>
    </citation>
    <scope>NUCLEOTIDE SEQUENCE [LARGE SCALE GENOMIC DNA]</scope>
    <source>
        <tissue evidence="1">Whole aphids</tissue>
    </source>
</reference>